<evidence type="ECO:0000313" key="2">
    <source>
        <dbReference type="Proteomes" id="UP000593560"/>
    </source>
</evidence>
<reference evidence="1 2" key="1">
    <citation type="journal article" date="2019" name="Genome Biol. Evol.">
        <title>Insights into the evolution of the New World diploid cottons (Gossypium, subgenus Houzingenia) based on genome sequencing.</title>
        <authorList>
            <person name="Grover C.E."/>
            <person name="Arick M.A. 2nd"/>
            <person name="Thrash A."/>
            <person name="Conover J.L."/>
            <person name="Sanders W.S."/>
            <person name="Peterson D.G."/>
            <person name="Frelichowski J.E."/>
            <person name="Scheffler J.A."/>
            <person name="Scheffler B.E."/>
            <person name="Wendel J.F."/>
        </authorList>
    </citation>
    <scope>NUCLEOTIDE SEQUENCE [LARGE SCALE GENOMIC DNA]</scope>
    <source>
        <strain evidence="1">0</strain>
        <tissue evidence="1">Leaf</tissue>
    </source>
</reference>
<sequence>MSRLHLWSRLGLYLSDIVCEGDRWVVARNEDLYLAYCWDRQQGYSYSRAGHSNGFIDLQ</sequence>
<proteinExistence type="predicted"/>
<gene>
    <name evidence="1" type="ORF">Gohar_004587</name>
</gene>
<dbReference type="Proteomes" id="UP000593560">
    <property type="component" value="Unassembled WGS sequence"/>
</dbReference>
<dbReference type="EMBL" id="JABFAD010000008">
    <property type="protein sequence ID" value="MBA0805042.1"/>
    <property type="molecule type" value="Genomic_DNA"/>
</dbReference>
<organism evidence="1 2">
    <name type="scientific">Gossypium harknessii</name>
    <dbReference type="NCBI Taxonomy" id="34285"/>
    <lineage>
        <taxon>Eukaryota</taxon>
        <taxon>Viridiplantae</taxon>
        <taxon>Streptophyta</taxon>
        <taxon>Embryophyta</taxon>
        <taxon>Tracheophyta</taxon>
        <taxon>Spermatophyta</taxon>
        <taxon>Magnoliopsida</taxon>
        <taxon>eudicotyledons</taxon>
        <taxon>Gunneridae</taxon>
        <taxon>Pentapetalae</taxon>
        <taxon>rosids</taxon>
        <taxon>malvids</taxon>
        <taxon>Malvales</taxon>
        <taxon>Malvaceae</taxon>
        <taxon>Malvoideae</taxon>
        <taxon>Gossypium</taxon>
    </lineage>
</organism>
<feature type="non-terminal residue" evidence="1">
    <location>
        <position position="59"/>
    </location>
</feature>
<protein>
    <submittedName>
        <fullName evidence="1">Uncharacterized protein</fullName>
    </submittedName>
</protein>
<dbReference type="AlphaFoldDB" id="A0A7J9H5N1"/>
<evidence type="ECO:0000313" key="1">
    <source>
        <dbReference type="EMBL" id="MBA0805042.1"/>
    </source>
</evidence>
<name>A0A7J9H5N1_9ROSI</name>
<comment type="caution">
    <text evidence="1">The sequence shown here is derived from an EMBL/GenBank/DDBJ whole genome shotgun (WGS) entry which is preliminary data.</text>
</comment>
<accession>A0A7J9H5N1</accession>
<keyword evidence="2" id="KW-1185">Reference proteome</keyword>